<accession>A0A8H3X455</accession>
<proteinExistence type="predicted"/>
<dbReference type="Gene3D" id="3.80.10.10">
    <property type="entry name" value="Ribonuclease Inhibitor"/>
    <property type="match status" value="2"/>
</dbReference>
<evidence type="ECO:0000313" key="2">
    <source>
        <dbReference type="EMBL" id="KAF0408299.1"/>
    </source>
</evidence>
<dbReference type="SUPFAM" id="SSF52047">
    <property type="entry name" value="RNI-like"/>
    <property type="match status" value="1"/>
</dbReference>
<organism evidence="2 3">
    <name type="scientific">Gigaspora margarita</name>
    <dbReference type="NCBI Taxonomy" id="4874"/>
    <lineage>
        <taxon>Eukaryota</taxon>
        <taxon>Fungi</taxon>
        <taxon>Fungi incertae sedis</taxon>
        <taxon>Mucoromycota</taxon>
        <taxon>Glomeromycotina</taxon>
        <taxon>Glomeromycetes</taxon>
        <taxon>Diversisporales</taxon>
        <taxon>Gigasporaceae</taxon>
        <taxon>Gigaspora</taxon>
    </lineage>
</organism>
<dbReference type="InterPro" id="IPR032675">
    <property type="entry name" value="LRR_dom_sf"/>
</dbReference>
<feature type="domain" description="F-box" evidence="1">
    <location>
        <begin position="3"/>
        <end position="52"/>
    </location>
</feature>
<name>A0A8H3X455_GIGMA</name>
<dbReference type="Pfam" id="PF12937">
    <property type="entry name" value="F-box-like"/>
    <property type="match status" value="1"/>
</dbReference>
<dbReference type="CDD" id="cd09917">
    <property type="entry name" value="F-box_SF"/>
    <property type="match status" value="1"/>
</dbReference>
<reference evidence="2 3" key="1">
    <citation type="journal article" date="2019" name="Environ. Microbiol.">
        <title>At the nexus of three kingdoms: the genome of the mycorrhizal fungus Gigaspora margarita provides insights into plant, endobacterial and fungal interactions.</title>
        <authorList>
            <person name="Venice F."/>
            <person name="Ghignone S."/>
            <person name="Salvioli di Fossalunga A."/>
            <person name="Amselem J."/>
            <person name="Novero M."/>
            <person name="Xianan X."/>
            <person name="Sedzielewska Toro K."/>
            <person name="Morin E."/>
            <person name="Lipzen A."/>
            <person name="Grigoriev I.V."/>
            <person name="Henrissat B."/>
            <person name="Martin F.M."/>
            <person name="Bonfante P."/>
        </authorList>
    </citation>
    <scope>NUCLEOTIDE SEQUENCE [LARGE SCALE GENOMIC DNA]</scope>
    <source>
        <strain evidence="2 3">BEG34</strain>
    </source>
</reference>
<dbReference type="PANTHER" id="PTHR24114:SF50">
    <property type="entry name" value="RNI-LIKE PROTEIN"/>
    <property type="match status" value="1"/>
</dbReference>
<dbReference type="InterPro" id="IPR001810">
    <property type="entry name" value="F-box_dom"/>
</dbReference>
<dbReference type="AlphaFoldDB" id="A0A8H3X455"/>
<evidence type="ECO:0000313" key="3">
    <source>
        <dbReference type="Proteomes" id="UP000439903"/>
    </source>
</evidence>
<comment type="caution">
    <text evidence="2">The sequence shown here is derived from an EMBL/GenBank/DDBJ whole genome shotgun (WGS) entry which is preliminary data.</text>
</comment>
<protein>
    <submittedName>
        <fullName evidence="2">RNI-like protein</fullName>
    </submittedName>
</protein>
<gene>
    <name evidence="2" type="ORF">F8M41_008577</name>
</gene>
<dbReference type="EMBL" id="WTPW01001901">
    <property type="protein sequence ID" value="KAF0408299.1"/>
    <property type="molecule type" value="Genomic_DNA"/>
</dbReference>
<keyword evidence="3" id="KW-1185">Reference proteome</keyword>
<evidence type="ECO:0000259" key="1">
    <source>
        <dbReference type="Pfam" id="PF12937"/>
    </source>
</evidence>
<dbReference type="InterPro" id="IPR052394">
    <property type="entry name" value="LRR-containing"/>
</dbReference>
<dbReference type="PANTHER" id="PTHR24114">
    <property type="entry name" value="LEUCINE RICH REPEAT FAMILY PROTEIN"/>
    <property type="match status" value="1"/>
</dbReference>
<sequence length="276" mass="31134">MKTLPNECLLGIFNNLQTCNGNLFYRSLFSCLLVNRKWCRIIIPILWSKPTLRNKMFIRTCLLLLNVEEQALLIPFNITLPNNSTPLFKYTSYISHLNCRSNDLGLGIKYWLENEFHFNFEAFPLISIIKYSLIKMFLRTNIGYNQLGSECGKIIAETLCINTTLTSLNIERNQLGSESGKVIAEALCKNNTLTSLNIGFNKLGSECGKTFAEALCINTTLTHLNIEFNLLGSESGKAITEALYVNTTLTSLSIKCNQLGFKCELAIAEAIRRTFN</sequence>
<dbReference type="OrthoDB" id="120976at2759"/>
<dbReference type="Pfam" id="PF13516">
    <property type="entry name" value="LRR_6"/>
    <property type="match status" value="4"/>
</dbReference>
<dbReference type="Proteomes" id="UP000439903">
    <property type="component" value="Unassembled WGS sequence"/>
</dbReference>
<dbReference type="InterPro" id="IPR001611">
    <property type="entry name" value="Leu-rich_rpt"/>
</dbReference>